<dbReference type="Pfam" id="PF00593">
    <property type="entry name" value="TonB_dep_Rec_b-barrel"/>
    <property type="match status" value="1"/>
</dbReference>
<keyword evidence="13" id="KW-0675">Receptor</keyword>
<comment type="subcellular location">
    <subcellularLocation>
        <location evidence="1 8">Cell outer membrane</location>
        <topology evidence="1 8">Multi-pass membrane protein</topology>
    </subcellularLocation>
</comment>
<reference evidence="13 14" key="1">
    <citation type="submission" date="2019-01" db="EMBL/GenBank/DDBJ databases">
        <title>Lacibacter sp. strain TTM-7.</title>
        <authorList>
            <person name="Chen W.-M."/>
        </authorList>
    </citation>
    <scope>NUCLEOTIDE SEQUENCE [LARGE SCALE GENOMIC DNA]</scope>
    <source>
        <strain evidence="13 14">TTM-7</strain>
    </source>
</reference>
<keyword evidence="3 8" id="KW-1134">Transmembrane beta strand</keyword>
<dbReference type="SUPFAM" id="SSF56935">
    <property type="entry name" value="Porins"/>
    <property type="match status" value="1"/>
</dbReference>
<dbReference type="Gene3D" id="2.60.40.1120">
    <property type="entry name" value="Carboxypeptidase-like, regulatory domain"/>
    <property type="match status" value="1"/>
</dbReference>
<dbReference type="SUPFAM" id="SSF49464">
    <property type="entry name" value="Carboxypeptidase regulatory domain-like"/>
    <property type="match status" value="1"/>
</dbReference>
<keyword evidence="7 8" id="KW-0998">Cell outer membrane</keyword>
<keyword evidence="14" id="KW-1185">Reference proteome</keyword>
<keyword evidence="6 8" id="KW-0472">Membrane</keyword>
<gene>
    <name evidence="13" type="ORF">ESA94_07580</name>
</gene>
<feature type="domain" description="TonB-dependent receptor plug" evidence="12">
    <location>
        <begin position="118"/>
        <end position="238"/>
    </location>
</feature>
<dbReference type="InterPro" id="IPR008969">
    <property type="entry name" value="CarboxyPept-like_regulatory"/>
</dbReference>
<feature type="signal peptide" evidence="10">
    <location>
        <begin position="1"/>
        <end position="21"/>
    </location>
</feature>
<organism evidence="13 14">
    <name type="scientific">Lacibacter luteus</name>
    <dbReference type="NCBI Taxonomy" id="2508719"/>
    <lineage>
        <taxon>Bacteria</taxon>
        <taxon>Pseudomonadati</taxon>
        <taxon>Bacteroidota</taxon>
        <taxon>Chitinophagia</taxon>
        <taxon>Chitinophagales</taxon>
        <taxon>Chitinophagaceae</taxon>
        <taxon>Lacibacter</taxon>
    </lineage>
</organism>
<keyword evidence="5 9" id="KW-0798">TonB box</keyword>
<keyword evidence="2 8" id="KW-0813">Transport</keyword>
<feature type="chain" id="PRO_5020903799" evidence="10">
    <location>
        <begin position="22"/>
        <end position="926"/>
    </location>
</feature>
<protein>
    <submittedName>
        <fullName evidence="13">TonB-dependent receptor</fullName>
    </submittedName>
</protein>
<evidence type="ECO:0000259" key="12">
    <source>
        <dbReference type="Pfam" id="PF07715"/>
    </source>
</evidence>
<dbReference type="InterPro" id="IPR037066">
    <property type="entry name" value="Plug_dom_sf"/>
</dbReference>
<dbReference type="RefSeq" id="WP_129130294.1">
    <property type="nucleotide sequence ID" value="NZ_SDHW01000002.1"/>
</dbReference>
<evidence type="ECO:0000256" key="5">
    <source>
        <dbReference type="ARBA" id="ARBA00023077"/>
    </source>
</evidence>
<dbReference type="GO" id="GO:0009279">
    <property type="term" value="C:cell outer membrane"/>
    <property type="evidence" value="ECO:0007669"/>
    <property type="project" value="UniProtKB-SubCell"/>
</dbReference>
<dbReference type="InterPro" id="IPR000531">
    <property type="entry name" value="Beta-barrel_TonB"/>
</dbReference>
<name>A0A4Q1CJ46_9BACT</name>
<dbReference type="OrthoDB" id="9805434at2"/>
<dbReference type="Pfam" id="PF13715">
    <property type="entry name" value="CarbopepD_reg_2"/>
    <property type="match status" value="1"/>
</dbReference>
<dbReference type="EMBL" id="SDHW01000002">
    <property type="protein sequence ID" value="RXK60334.1"/>
    <property type="molecule type" value="Genomic_DNA"/>
</dbReference>
<evidence type="ECO:0000313" key="14">
    <source>
        <dbReference type="Proteomes" id="UP000290204"/>
    </source>
</evidence>
<dbReference type="Proteomes" id="UP000290204">
    <property type="component" value="Unassembled WGS sequence"/>
</dbReference>
<dbReference type="Pfam" id="PF07715">
    <property type="entry name" value="Plug"/>
    <property type="match status" value="1"/>
</dbReference>
<evidence type="ECO:0000256" key="10">
    <source>
        <dbReference type="SAM" id="SignalP"/>
    </source>
</evidence>
<dbReference type="InterPro" id="IPR012910">
    <property type="entry name" value="Plug_dom"/>
</dbReference>
<dbReference type="PROSITE" id="PS52016">
    <property type="entry name" value="TONB_DEPENDENT_REC_3"/>
    <property type="match status" value="1"/>
</dbReference>
<evidence type="ECO:0000256" key="4">
    <source>
        <dbReference type="ARBA" id="ARBA00022692"/>
    </source>
</evidence>
<evidence type="ECO:0000256" key="3">
    <source>
        <dbReference type="ARBA" id="ARBA00022452"/>
    </source>
</evidence>
<evidence type="ECO:0000256" key="2">
    <source>
        <dbReference type="ARBA" id="ARBA00022448"/>
    </source>
</evidence>
<evidence type="ECO:0000256" key="6">
    <source>
        <dbReference type="ARBA" id="ARBA00023136"/>
    </source>
</evidence>
<dbReference type="InterPro" id="IPR036942">
    <property type="entry name" value="Beta-barrel_TonB_sf"/>
</dbReference>
<accession>A0A4Q1CJ46</accession>
<proteinExistence type="inferred from homology"/>
<dbReference type="PANTHER" id="PTHR47234:SF3">
    <property type="entry name" value="SECRETIN_TONB SHORT N-TERMINAL DOMAIN-CONTAINING PROTEIN"/>
    <property type="match status" value="1"/>
</dbReference>
<evidence type="ECO:0000313" key="13">
    <source>
        <dbReference type="EMBL" id="RXK60334.1"/>
    </source>
</evidence>
<evidence type="ECO:0000259" key="11">
    <source>
        <dbReference type="Pfam" id="PF00593"/>
    </source>
</evidence>
<dbReference type="InterPro" id="IPR039426">
    <property type="entry name" value="TonB-dep_rcpt-like"/>
</dbReference>
<dbReference type="Gene3D" id="2.170.130.10">
    <property type="entry name" value="TonB-dependent receptor, plug domain"/>
    <property type="match status" value="1"/>
</dbReference>
<keyword evidence="10" id="KW-0732">Signal</keyword>
<comment type="similarity">
    <text evidence="8 9">Belongs to the TonB-dependent receptor family.</text>
</comment>
<evidence type="ECO:0000256" key="8">
    <source>
        <dbReference type="PROSITE-ProRule" id="PRU01360"/>
    </source>
</evidence>
<evidence type="ECO:0000256" key="7">
    <source>
        <dbReference type="ARBA" id="ARBA00023237"/>
    </source>
</evidence>
<comment type="caution">
    <text evidence="13">The sequence shown here is derived from an EMBL/GenBank/DDBJ whole genome shotgun (WGS) entry which is preliminary data.</text>
</comment>
<evidence type="ECO:0000256" key="9">
    <source>
        <dbReference type="RuleBase" id="RU003357"/>
    </source>
</evidence>
<dbReference type="PANTHER" id="PTHR47234">
    <property type="match status" value="1"/>
</dbReference>
<dbReference type="AlphaFoldDB" id="A0A4Q1CJ46"/>
<evidence type="ECO:0000256" key="1">
    <source>
        <dbReference type="ARBA" id="ARBA00004571"/>
    </source>
</evidence>
<sequence>MNKLKLLFSAIVLLLLLPAFAQKQTIRGKVTDKSGAPLADVSVLLKSTKKGTSTDKDGNFSIEAVAADVLVFSIVGYKTVEQPVGSNTTFNISLEPGSTDLGEVVLVGTRRLGRVKTETAVPVDVVNIGQAALPTARMDVTSILNYAAPSFNFNKQSGSDGADHIDLATLRGLGPDQTLVLINGKRRHQTAFVAVFGTRGRGNSGTDLSAIPVGAIDRVEVLRDGASAQYGSDAIAGVINIVLKETVNKFNANIGYSGYYDKRYNPHFKKEQNLYVHDGAVDGNAFTANMNYGFKIGEKGFINLTGNFLSQGKTYRQALDTDPNSADFMYTNIYRRAHGDGSLTAGGAFLNAEIPLQGAAKFYAFGGYNAKSSDAYAFTRNWSARPERFPTDNNWKLIYVPSIMKVTADDTTFSPHIQTKVSDFSMAAGVRGISKGGMNWDFSNNIGRNNFHFYGDKTFNASLGPNQTHFDDGGFNFLQNTLNANFSKELSSKINFAFGAEYRYERYSLYAGEEGSYKNFNPNKYSAVYDKYVAGGAQGFPGYQPADEVTDTRHVFGAYADAEFDITKDFLVSVAARFENYSDFGFTHNYKIASRLKLAPTFNLRGSFSTGFRAPSLQQINFSSTFTTVQGGNIAEVKIASNHSELTRLAGIPELTQEKSTNLSFGFTFKPVSEFSITIDGYLVKVKDRVVLSGQFDATDPNLDPALASRLQALNVSYAQFFANAVNTTNKGIDVVMEYNKRWGKQNFKALFTGNFQEMTIDKINVPAKLSGSAFLRSTFLSEREQKFILASAPKTKFAFNFEYGCNNLTVGTRLTYFGKIDLLGYGEDGLGINPQVPLDADPSKYVPDQYIYNGKLVTDLYLGYKINSKISLFGGIDNLLNVHPDLGVAPGAKGWAFNNETGGPWDAVQMGGNGMRFFLRLGLQL</sequence>
<feature type="domain" description="TonB-dependent receptor-like beta-barrel" evidence="11">
    <location>
        <begin position="380"/>
        <end position="880"/>
    </location>
</feature>
<keyword evidence="4 8" id="KW-0812">Transmembrane</keyword>
<dbReference type="Gene3D" id="2.40.170.20">
    <property type="entry name" value="TonB-dependent receptor, beta-barrel domain"/>
    <property type="match status" value="1"/>
</dbReference>